<name>A0A218VQD4_PUNGR</name>
<dbReference type="Proteomes" id="UP000197138">
    <property type="component" value="Unassembled WGS sequence"/>
</dbReference>
<organism evidence="6 7">
    <name type="scientific">Punica granatum</name>
    <name type="common">Pomegranate</name>
    <dbReference type="NCBI Taxonomy" id="22663"/>
    <lineage>
        <taxon>Eukaryota</taxon>
        <taxon>Viridiplantae</taxon>
        <taxon>Streptophyta</taxon>
        <taxon>Embryophyta</taxon>
        <taxon>Tracheophyta</taxon>
        <taxon>Spermatophyta</taxon>
        <taxon>Magnoliopsida</taxon>
        <taxon>eudicotyledons</taxon>
        <taxon>Gunneridae</taxon>
        <taxon>Pentapetalae</taxon>
        <taxon>rosids</taxon>
        <taxon>malvids</taxon>
        <taxon>Myrtales</taxon>
        <taxon>Lythraceae</taxon>
        <taxon>Punica</taxon>
    </lineage>
</organism>
<evidence type="ECO:0000256" key="2">
    <source>
        <dbReference type="ARBA" id="ARBA00023015"/>
    </source>
</evidence>
<proteinExistence type="predicted"/>
<dbReference type="Proteomes" id="UP000515151">
    <property type="component" value="Chromosome 7"/>
</dbReference>
<evidence type="ECO:0000313" key="6">
    <source>
        <dbReference type="EMBL" id="OWM62744.1"/>
    </source>
</evidence>
<dbReference type="PANTHER" id="PTHR33124">
    <property type="entry name" value="TRANSCRIPTION FACTOR IBH1-LIKE 1"/>
    <property type="match status" value="1"/>
</dbReference>
<dbReference type="AlphaFoldDB" id="A0A218VQD4"/>
<protein>
    <submittedName>
        <fullName evidence="9">Transcription factor IBH1-like</fullName>
    </submittedName>
</protein>
<dbReference type="PANTHER" id="PTHR33124:SF40">
    <property type="entry name" value="TRANSCRIPTION FACTOR IBH1"/>
    <property type="match status" value="1"/>
</dbReference>
<evidence type="ECO:0000313" key="8">
    <source>
        <dbReference type="Proteomes" id="UP000515151"/>
    </source>
</evidence>
<keyword evidence="2" id="KW-0805">Transcription regulation</keyword>
<comment type="subcellular location">
    <subcellularLocation>
        <location evidence="1">Nucleus</location>
    </subcellularLocation>
</comment>
<gene>
    <name evidence="9" type="primary">LOC116213691</name>
    <name evidence="6" type="ORF">CDL15_Pgr020038</name>
</gene>
<dbReference type="GeneID" id="116213691"/>
<dbReference type="RefSeq" id="XP_031404582.1">
    <property type="nucleotide sequence ID" value="XM_031548722.1"/>
</dbReference>
<dbReference type="EMBL" id="MTKT01006319">
    <property type="protein sequence ID" value="OWM62744.1"/>
    <property type="molecule type" value="Genomic_DNA"/>
</dbReference>
<sequence>MGSLSDLNNVSSHLKSRFARGFLRALARIHNLSPPPASSSSNQDFALRKCQRVKLAAYASMASAFGKRRVWSRAMLQRIRCHSSSVRRGKVRQHMRTMRRSGKKRKKIGRELAAKAQDVKKLRKLVPGGESMDLEGLLRETAHYVKCLVTQVQVMRSIADFCSCPP</sequence>
<dbReference type="Pfam" id="PF26576">
    <property type="entry name" value="IBH1_N"/>
    <property type="match status" value="1"/>
</dbReference>
<dbReference type="InterPro" id="IPR059002">
    <property type="entry name" value="IBH1_N"/>
</dbReference>
<evidence type="ECO:0000256" key="1">
    <source>
        <dbReference type="ARBA" id="ARBA00004123"/>
    </source>
</evidence>
<evidence type="ECO:0000313" key="9">
    <source>
        <dbReference type="RefSeq" id="XP_031404582.1"/>
    </source>
</evidence>
<keyword evidence="3" id="KW-0804">Transcription</keyword>
<keyword evidence="8" id="KW-1185">Reference proteome</keyword>
<evidence type="ECO:0000259" key="5">
    <source>
        <dbReference type="Pfam" id="PF26576"/>
    </source>
</evidence>
<evidence type="ECO:0000313" key="7">
    <source>
        <dbReference type="Proteomes" id="UP000197138"/>
    </source>
</evidence>
<dbReference type="CDD" id="cd11444">
    <property type="entry name" value="bHLH_AtIBH1_like"/>
    <property type="match status" value="1"/>
</dbReference>
<reference evidence="6" key="2">
    <citation type="submission" date="2017-06" db="EMBL/GenBank/DDBJ databases">
        <title>The pomegranate genome and the genomics of punicalagin biosynthesis.</title>
        <authorList>
            <person name="Xu C."/>
        </authorList>
    </citation>
    <scope>NUCLEOTIDE SEQUENCE [LARGE SCALE GENOMIC DNA]</scope>
    <source>
        <tissue evidence="6">Fresh leaf</tissue>
    </source>
</reference>
<dbReference type="InterPro" id="IPR044660">
    <property type="entry name" value="IBH1-like"/>
</dbReference>
<reference evidence="7" key="1">
    <citation type="journal article" date="2017" name="Plant J.">
        <title>The pomegranate (Punica granatum L.) genome and the genomics of punicalagin biosynthesis.</title>
        <authorList>
            <person name="Qin G."/>
            <person name="Xu C."/>
            <person name="Ming R."/>
            <person name="Tang H."/>
            <person name="Guyot R."/>
            <person name="Kramer E.M."/>
            <person name="Hu Y."/>
            <person name="Yi X."/>
            <person name="Qi Y."/>
            <person name="Xu X."/>
            <person name="Gao Z."/>
            <person name="Pan H."/>
            <person name="Jian J."/>
            <person name="Tian Y."/>
            <person name="Yue Z."/>
            <person name="Xu Y."/>
        </authorList>
    </citation>
    <scope>NUCLEOTIDE SEQUENCE [LARGE SCALE GENOMIC DNA]</scope>
    <source>
        <strain evidence="7">cv. Dabenzi</strain>
    </source>
</reference>
<evidence type="ECO:0000256" key="3">
    <source>
        <dbReference type="ARBA" id="ARBA00023163"/>
    </source>
</evidence>
<dbReference type="GO" id="GO:0005634">
    <property type="term" value="C:nucleus"/>
    <property type="evidence" value="ECO:0007669"/>
    <property type="project" value="UniProtKB-SubCell"/>
</dbReference>
<accession>A0A218VQD4</accession>
<reference evidence="9" key="4">
    <citation type="submission" date="2025-04" db="UniProtKB">
        <authorList>
            <consortium name="RefSeq"/>
        </authorList>
    </citation>
    <scope>IDENTIFICATION</scope>
    <source>
        <tissue evidence="9">Leaf</tissue>
    </source>
</reference>
<dbReference type="InterPro" id="IPR044549">
    <property type="entry name" value="bHLH_AtIBH1-like"/>
</dbReference>
<reference evidence="8" key="3">
    <citation type="journal article" date="2020" name="Plant Biotechnol. J.">
        <title>The pomegranate (Punica granatum L.) draft genome dissects genetic divergence between soft- and hard-seeded cultivars.</title>
        <authorList>
            <person name="Luo X."/>
            <person name="Li H."/>
            <person name="Wu Z."/>
            <person name="Yao W."/>
            <person name="Zhao P."/>
            <person name="Cao D."/>
            <person name="Yu H."/>
            <person name="Li K."/>
            <person name="Poudel K."/>
            <person name="Zhao D."/>
            <person name="Zhang F."/>
            <person name="Xia X."/>
            <person name="Chen L."/>
            <person name="Wang Q."/>
            <person name="Jing D."/>
            <person name="Cao S."/>
        </authorList>
    </citation>
    <scope>NUCLEOTIDE SEQUENCE [LARGE SCALE GENOMIC DNA]</scope>
</reference>
<dbReference type="GO" id="GO:0006355">
    <property type="term" value="P:regulation of DNA-templated transcription"/>
    <property type="evidence" value="ECO:0007669"/>
    <property type="project" value="InterPro"/>
</dbReference>
<keyword evidence="4" id="KW-0539">Nucleus</keyword>
<feature type="domain" description="IBH1-like N-terminal" evidence="5">
    <location>
        <begin position="12"/>
        <end position="80"/>
    </location>
</feature>
<dbReference type="OrthoDB" id="786845at2759"/>
<evidence type="ECO:0000256" key="4">
    <source>
        <dbReference type="ARBA" id="ARBA00023242"/>
    </source>
</evidence>